<dbReference type="SUPFAM" id="SSF158472">
    <property type="entry name" value="HAMP domain-like"/>
    <property type="match status" value="1"/>
</dbReference>
<gene>
    <name evidence="9" type="ORF">M8523_01240</name>
</gene>
<dbReference type="CDD" id="cd11386">
    <property type="entry name" value="MCP_signal"/>
    <property type="match status" value="1"/>
</dbReference>
<dbReference type="GO" id="GO:0007165">
    <property type="term" value="P:signal transduction"/>
    <property type="evidence" value="ECO:0007669"/>
    <property type="project" value="UniProtKB-KW"/>
</dbReference>
<dbReference type="AlphaFoldDB" id="A0AA41YQD9"/>
<dbReference type="RefSeq" id="WP_282582999.1">
    <property type="nucleotide sequence ID" value="NZ_JAMOIM010000001.1"/>
</dbReference>
<keyword evidence="5" id="KW-0812">Transmembrane</keyword>
<dbReference type="Gene3D" id="1.20.58.920">
    <property type="match status" value="1"/>
</dbReference>
<dbReference type="InterPro" id="IPR038188">
    <property type="entry name" value="TorS_sensor_sf"/>
</dbReference>
<dbReference type="PROSITE" id="PS50192">
    <property type="entry name" value="T_SNARE"/>
    <property type="match status" value="1"/>
</dbReference>
<evidence type="ECO:0000313" key="10">
    <source>
        <dbReference type="Proteomes" id="UP001165667"/>
    </source>
</evidence>
<evidence type="ECO:0000256" key="5">
    <source>
        <dbReference type="SAM" id="Phobius"/>
    </source>
</evidence>
<dbReference type="EMBL" id="JAMOIM010000001">
    <property type="protein sequence ID" value="MCW6506644.1"/>
    <property type="molecule type" value="Genomic_DNA"/>
</dbReference>
<evidence type="ECO:0000259" key="8">
    <source>
        <dbReference type="PROSITE" id="PS50885"/>
    </source>
</evidence>
<dbReference type="Gene3D" id="6.10.340.10">
    <property type="match status" value="1"/>
</dbReference>
<dbReference type="Pfam" id="PF00672">
    <property type="entry name" value="HAMP"/>
    <property type="match status" value="1"/>
</dbReference>
<dbReference type="Gene3D" id="1.10.287.950">
    <property type="entry name" value="Methyl-accepting chemotaxis protein"/>
    <property type="match status" value="1"/>
</dbReference>
<keyword evidence="10" id="KW-1185">Reference proteome</keyword>
<evidence type="ECO:0000256" key="4">
    <source>
        <dbReference type="PROSITE-ProRule" id="PRU00284"/>
    </source>
</evidence>
<dbReference type="PRINTS" id="PR00260">
    <property type="entry name" value="CHEMTRNSDUCR"/>
</dbReference>
<feature type="domain" description="HAMP" evidence="8">
    <location>
        <begin position="312"/>
        <end position="364"/>
    </location>
</feature>
<dbReference type="PANTHER" id="PTHR43531">
    <property type="entry name" value="PROTEIN ICFG"/>
    <property type="match status" value="1"/>
</dbReference>
<dbReference type="SUPFAM" id="SSF58104">
    <property type="entry name" value="Methyl-accepting chemotaxis protein (MCP) signaling domain"/>
    <property type="match status" value="1"/>
</dbReference>
<accession>A0AA41YQD9</accession>
<dbReference type="InterPro" id="IPR004089">
    <property type="entry name" value="MCPsignal_dom"/>
</dbReference>
<feature type="transmembrane region" description="Helical" evidence="5">
    <location>
        <begin position="288"/>
        <end position="310"/>
    </location>
</feature>
<evidence type="ECO:0000259" key="7">
    <source>
        <dbReference type="PROSITE" id="PS50192"/>
    </source>
</evidence>
<comment type="subcellular location">
    <subcellularLocation>
        <location evidence="1">Membrane</location>
    </subcellularLocation>
</comment>
<keyword evidence="2" id="KW-0145">Chemotaxis</keyword>
<evidence type="ECO:0000256" key="2">
    <source>
        <dbReference type="ARBA" id="ARBA00022500"/>
    </source>
</evidence>
<dbReference type="FunFam" id="1.10.287.950:FF:000001">
    <property type="entry name" value="Methyl-accepting chemotaxis sensory transducer"/>
    <property type="match status" value="1"/>
</dbReference>
<organism evidence="9 10">
    <name type="scientific">Lichenifustis flavocetrariae</name>
    <dbReference type="NCBI Taxonomy" id="2949735"/>
    <lineage>
        <taxon>Bacteria</taxon>
        <taxon>Pseudomonadati</taxon>
        <taxon>Pseudomonadota</taxon>
        <taxon>Alphaproteobacteria</taxon>
        <taxon>Hyphomicrobiales</taxon>
        <taxon>Lichenihabitantaceae</taxon>
        <taxon>Lichenifustis</taxon>
    </lineage>
</organism>
<dbReference type="SMART" id="SM00283">
    <property type="entry name" value="MA"/>
    <property type="match status" value="1"/>
</dbReference>
<dbReference type="InterPro" id="IPR051310">
    <property type="entry name" value="MCP_chemotaxis"/>
</dbReference>
<feature type="domain" description="HAMP" evidence="8">
    <location>
        <begin position="392"/>
        <end position="444"/>
    </location>
</feature>
<dbReference type="PROSITE" id="PS50885">
    <property type="entry name" value="HAMP"/>
    <property type="match status" value="2"/>
</dbReference>
<dbReference type="GO" id="GO:0016020">
    <property type="term" value="C:membrane"/>
    <property type="evidence" value="ECO:0007669"/>
    <property type="project" value="UniProtKB-SubCell"/>
</dbReference>
<evidence type="ECO:0000313" key="9">
    <source>
        <dbReference type="EMBL" id="MCW6506644.1"/>
    </source>
</evidence>
<protein>
    <submittedName>
        <fullName evidence="9">HAMP domain-containing methyl-accepting chemotaxis protein</fullName>
    </submittedName>
</protein>
<name>A0AA41YQD9_9HYPH</name>
<evidence type="ECO:0000259" key="6">
    <source>
        <dbReference type="PROSITE" id="PS50111"/>
    </source>
</evidence>
<dbReference type="PROSITE" id="PS50111">
    <property type="entry name" value="CHEMOTAXIS_TRANSDUC_2"/>
    <property type="match status" value="1"/>
</dbReference>
<sequence>MTFAQRSSVLAAEAPALATRKDTAALSDQANRLSGLLAEQNKRLAVLRGMTDSPEVLAKIDAKNTALAEKMNNLRGVAESRIALAAKLDEKVASALTAYQDFTNFLQPLVDTAQNTANVLLVGLKRTNSPSAVDTIQRRLGDVAIPALRALMEVQADGNLTIGMLSAASSVKSDAAADVQQRYTTAHSRLMDALKAYDRIIGVYGDGPDRAKLNALSERLFLAGTGQDSVFALRAEQEKLDANTVALLQTMTAAAAELGVEVEKLVSGQQEAVAGAVAHSKGVTDQSLTISVVLSGVALLISVAIGWLYVGRVVIRRLSALASSMERLAQGDRNAQVKNEGHDEITKMAGAVQVFKSNMLRGDELAAEAARLGKEQETIRQKADADRAEAAARQAAVVDSLAKGLAHLAKGDLTYRLSTPFSVEYEGLRSDFNAAVTELRDVMKQIIVGTQELQSGTDEISTAADDLSRRTEQQAASVEETAATLNEITARVRKSAEGAIHARDIVGTAKTDAEHSSDVMRQTIEAMTDVEKSSSQIGQIISVINEIAFQTNLLALNAGVEAARAGDSGRGFAVVASEVRALAQRSAEAAREIKDLVIAATQQVDKGVHLVGESGVALKRILGQVVEINDIVTDIAALANEQAAGLDQVNLAVTNIETVTQQNATMVEETTASSHNLARDTEALAQLVGRFEVDAAAPSGRVRKMAA</sequence>
<dbReference type="Pfam" id="PF00015">
    <property type="entry name" value="MCPsignal"/>
    <property type="match status" value="1"/>
</dbReference>
<reference evidence="9" key="1">
    <citation type="submission" date="2022-05" db="EMBL/GenBank/DDBJ databases">
        <authorList>
            <person name="Pankratov T."/>
        </authorList>
    </citation>
    <scope>NUCLEOTIDE SEQUENCE</scope>
    <source>
        <strain evidence="9">BP6-180914</strain>
    </source>
</reference>
<dbReference type="Proteomes" id="UP001165667">
    <property type="component" value="Unassembled WGS sequence"/>
</dbReference>
<dbReference type="CDD" id="cd06225">
    <property type="entry name" value="HAMP"/>
    <property type="match status" value="1"/>
</dbReference>
<keyword evidence="5" id="KW-1133">Transmembrane helix</keyword>
<comment type="caution">
    <text evidence="9">The sequence shown here is derived from an EMBL/GenBank/DDBJ whole genome shotgun (WGS) entry which is preliminary data.</text>
</comment>
<proteinExistence type="inferred from homology"/>
<dbReference type="InterPro" id="IPR003660">
    <property type="entry name" value="HAMP_dom"/>
</dbReference>
<dbReference type="PANTHER" id="PTHR43531:SF11">
    <property type="entry name" value="METHYL-ACCEPTING CHEMOTAXIS PROTEIN 3"/>
    <property type="match status" value="1"/>
</dbReference>
<dbReference type="GO" id="GO:0006935">
    <property type="term" value="P:chemotaxis"/>
    <property type="evidence" value="ECO:0007669"/>
    <property type="project" value="UniProtKB-KW"/>
</dbReference>
<keyword evidence="5" id="KW-0472">Membrane</keyword>
<evidence type="ECO:0000256" key="3">
    <source>
        <dbReference type="ARBA" id="ARBA00029447"/>
    </source>
</evidence>
<feature type="domain" description="Methyl-accepting transducer" evidence="6">
    <location>
        <begin position="449"/>
        <end position="678"/>
    </location>
</feature>
<dbReference type="SMART" id="SM00304">
    <property type="entry name" value="HAMP"/>
    <property type="match status" value="2"/>
</dbReference>
<comment type="similarity">
    <text evidence="3">Belongs to the methyl-accepting chemotaxis (MCP) protein family.</text>
</comment>
<dbReference type="InterPro" id="IPR004090">
    <property type="entry name" value="Chemotax_Me-accpt_rcpt"/>
</dbReference>
<feature type="domain" description="T-SNARE coiled-coil homology" evidence="7">
    <location>
        <begin position="608"/>
        <end position="670"/>
    </location>
</feature>
<evidence type="ECO:0000256" key="1">
    <source>
        <dbReference type="ARBA" id="ARBA00004370"/>
    </source>
</evidence>
<dbReference type="InterPro" id="IPR000727">
    <property type="entry name" value="T_SNARE_dom"/>
</dbReference>
<dbReference type="GO" id="GO:0004888">
    <property type="term" value="F:transmembrane signaling receptor activity"/>
    <property type="evidence" value="ECO:0007669"/>
    <property type="project" value="InterPro"/>
</dbReference>
<keyword evidence="4" id="KW-0807">Transducer</keyword>